<evidence type="ECO:0000259" key="6">
    <source>
        <dbReference type="Pfam" id="PF00266"/>
    </source>
</evidence>
<dbReference type="SUPFAM" id="SSF53383">
    <property type="entry name" value="PLP-dependent transferases"/>
    <property type="match status" value="1"/>
</dbReference>
<evidence type="ECO:0000256" key="3">
    <source>
        <dbReference type="ARBA" id="ARBA00012239"/>
    </source>
</evidence>
<dbReference type="InterPro" id="IPR000192">
    <property type="entry name" value="Aminotrans_V_dom"/>
</dbReference>
<dbReference type="GO" id="GO:0031071">
    <property type="term" value="F:cysteine desulfurase activity"/>
    <property type="evidence" value="ECO:0007669"/>
    <property type="project" value="UniProtKB-EC"/>
</dbReference>
<evidence type="ECO:0000256" key="4">
    <source>
        <dbReference type="ARBA" id="ARBA00022898"/>
    </source>
</evidence>
<evidence type="ECO:0000313" key="7">
    <source>
        <dbReference type="EMBL" id="EHM13946.1"/>
    </source>
</evidence>
<dbReference type="Pfam" id="PF00266">
    <property type="entry name" value="Aminotran_5"/>
    <property type="match status" value="1"/>
</dbReference>
<sequence length="389" mass="41670">MGIYLNNGATSWPKPKEVCEAISQFISLGGANLGRGSASFRDMKTASSVLECRETLASFFNGHSHRLPTLVTFTANITESLNTVLNGLLEPGCRVVTTSMEHNAVIRPLCSLREKGVHVDVVECDSEGRLDLDDLKKELDKKKTDLVVMSHASNICGTVQDLKGAAEICRQRGIDLVADTAQTAGHIALDATELGLAALCFTGHKGLLGPQGIGGIIWRGDIAQRCRPMIRGGTGSFSDQEVQPSVMPDKFESGTLNLPGIAGLNAAVKWIQSETVQKIAAQERAVGERMLDGLLSLPGVHLYGRQGMEGRVSVFLVNFDGVDNAELAAELSEHGIETRPGLHCSPWGHRTLGTFPAGGLRLSPGYFTTAEEVDQALEIIGRCAAKLKR</sequence>
<comment type="cofactor">
    <cofactor evidence="1">
        <name>pyridoxal 5'-phosphate</name>
        <dbReference type="ChEBI" id="CHEBI:597326"/>
    </cofactor>
</comment>
<keyword evidence="8" id="KW-1185">Reference proteome</keyword>
<dbReference type="HOGENOM" id="CLU_003433_2_4_0"/>
<dbReference type="InterPro" id="IPR016454">
    <property type="entry name" value="Cysteine_dSase"/>
</dbReference>
<organism evidence="7 8">
    <name type="scientific">Jonquetella anthropi DSM 22815</name>
    <dbReference type="NCBI Taxonomy" id="885272"/>
    <lineage>
        <taxon>Bacteria</taxon>
        <taxon>Thermotogati</taxon>
        <taxon>Synergistota</taxon>
        <taxon>Synergistia</taxon>
        <taxon>Synergistales</taxon>
        <taxon>Dethiosulfovibrionaceae</taxon>
        <taxon>Jonquetella</taxon>
    </lineage>
</organism>
<accession>H0UJP8</accession>
<dbReference type="InterPro" id="IPR015421">
    <property type="entry name" value="PyrdxlP-dep_Trfase_major"/>
</dbReference>
<dbReference type="PANTHER" id="PTHR43586">
    <property type="entry name" value="CYSTEINE DESULFURASE"/>
    <property type="match status" value="1"/>
</dbReference>
<dbReference type="Gene3D" id="3.40.640.10">
    <property type="entry name" value="Type I PLP-dependent aspartate aminotransferase-like (Major domain)"/>
    <property type="match status" value="1"/>
</dbReference>
<dbReference type="AlphaFoldDB" id="H0UJP8"/>
<evidence type="ECO:0000256" key="5">
    <source>
        <dbReference type="ARBA" id="ARBA00050776"/>
    </source>
</evidence>
<dbReference type="PANTHER" id="PTHR43586:SF4">
    <property type="entry name" value="ISOPENICILLIN N EPIMERASE"/>
    <property type="match status" value="1"/>
</dbReference>
<dbReference type="STRING" id="885272.JonanDRAFT_1587"/>
<evidence type="ECO:0000256" key="2">
    <source>
        <dbReference type="ARBA" id="ARBA00010447"/>
    </source>
</evidence>
<dbReference type="eggNOG" id="COG0520">
    <property type="taxonomic scope" value="Bacteria"/>
</dbReference>
<dbReference type="GO" id="GO:0016829">
    <property type="term" value="F:lyase activity"/>
    <property type="evidence" value="ECO:0007669"/>
    <property type="project" value="UniProtKB-KW"/>
</dbReference>
<dbReference type="PIRSF" id="PIRSF005572">
    <property type="entry name" value="NifS"/>
    <property type="match status" value="1"/>
</dbReference>
<dbReference type="EMBL" id="CM001376">
    <property type="protein sequence ID" value="EHM13946.1"/>
    <property type="molecule type" value="Genomic_DNA"/>
</dbReference>
<proteinExistence type="inferred from homology"/>
<comment type="similarity">
    <text evidence="2">Belongs to the class-V pyridoxal-phosphate-dependent aminotransferase family. Csd subfamily.</text>
</comment>
<dbReference type="EC" id="2.8.1.7" evidence="3"/>
<dbReference type="OrthoDB" id="9804366at2"/>
<evidence type="ECO:0000256" key="1">
    <source>
        <dbReference type="ARBA" id="ARBA00001933"/>
    </source>
</evidence>
<dbReference type="NCBIfam" id="TIGR01977">
    <property type="entry name" value="am_tr_V_EF2568"/>
    <property type="match status" value="1"/>
</dbReference>
<keyword evidence="4" id="KW-0663">Pyridoxal phosphate</keyword>
<reference evidence="7 8" key="1">
    <citation type="submission" date="2011-11" db="EMBL/GenBank/DDBJ databases">
        <title>The Noncontiguous Finished genome of Jonquetella anthropi DSM 22815.</title>
        <authorList>
            <consortium name="US DOE Joint Genome Institute (JGI-PGF)"/>
            <person name="Lucas S."/>
            <person name="Copeland A."/>
            <person name="Lapidus A."/>
            <person name="Glavina del Rio T."/>
            <person name="Dalin E."/>
            <person name="Tice H."/>
            <person name="Bruce D."/>
            <person name="Goodwin L."/>
            <person name="Pitluck S."/>
            <person name="Peters L."/>
            <person name="Mikhailova N."/>
            <person name="Held B."/>
            <person name="Kyrpides N."/>
            <person name="Mavromatis K."/>
            <person name="Ivanova N."/>
            <person name="Markowitz V."/>
            <person name="Cheng J.-F."/>
            <person name="Hugenholtz P."/>
            <person name="Woyke T."/>
            <person name="Wu D."/>
            <person name="Gronow S."/>
            <person name="Wellnitz S."/>
            <person name="Brambilla E."/>
            <person name="Klenk H.-P."/>
            <person name="Eisen J.A."/>
        </authorList>
    </citation>
    <scope>NUCLEOTIDE SEQUENCE [LARGE SCALE GENOMIC DNA]</scope>
    <source>
        <strain evidence="7 8">DSM 22815</strain>
    </source>
</reference>
<gene>
    <name evidence="7" type="ORF">JonanDRAFT_1587</name>
</gene>
<dbReference type="RefSeq" id="WP_008523473.1">
    <property type="nucleotide sequence ID" value="NZ_CM001376.1"/>
</dbReference>
<dbReference type="Gene3D" id="3.90.1150.10">
    <property type="entry name" value="Aspartate Aminotransferase, domain 1"/>
    <property type="match status" value="1"/>
</dbReference>
<keyword evidence="7" id="KW-0456">Lyase</keyword>
<name>H0UJP8_9BACT</name>
<dbReference type="InterPro" id="IPR015424">
    <property type="entry name" value="PyrdxlP-dep_Trfase"/>
</dbReference>
<feature type="domain" description="Aminotransferase class V" evidence="6">
    <location>
        <begin position="3"/>
        <end position="375"/>
    </location>
</feature>
<dbReference type="Proteomes" id="UP000003806">
    <property type="component" value="Chromosome"/>
</dbReference>
<protein>
    <recommendedName>
        <fullName evidence="3">cysteine desulfurase</fullName>
        <ecNumber evidence="3">2.8.1.7</ecNumber>
    </recommendedName>
</protein>
<dbReference type="InterPro" id="IPR010969">
    <property type="entry name" value="Cys_dSase-rel_unknwn_funct"/>
</dbReference>
<evidence type="ECO:0000313" key="8">
    <source>
        <dbReference type="Proteomes" id="UP000003806"/>
    </source>
</evidence>
<dbReference type="InterPro" id="IPR015422">
    <property type="entry name" value="PyrdxlP-dep_Trfase_small"/>
</dbReference>
<comment type="catalytic activity">
    <reaction evidence="5">
        <text>(sulfur carrier)-H + L-cysteine = (sulfur carrier)-SH + L-alanine</text>
        <dbReference type="Rhea" id="RHEA:43892"/>
        <dbReference type="Rhea" id="RHEA-COMP:14737"/>
        <dbReference type="Rhea" id="RHEA-COMP:14739"/>
        <dbReference type="ChEBI" id="CHEBI:29917"/>
        <dbReference type="ChEBI" id="CHEBI:35235"/>
        <dbReference type="ChEBI" id="CHEBI:57972"/>
        <dbReference type="ChEBI" id="CHEBI:64428"/>
        <dbReference type="EC" id="2.8.1.7"/>
    </reaction>
</comment>